<comment type="catalytic activity">
    <reaction evidence="9 10">
        <text>tRNA(Ile) + L-isoleucine + ATP = L-isoleucyl-tRNA(Ile) + AMP + diphosphate</text>
        <dbReference type="Rhea" id="RHEA:11060"/>
        <dbReference type="Rhea" id="RHEA-COMP:9666"/>
        <dbReference type="Rhea" id="RHEA-COMP:9695"/>
        <dbReference type="ChEBI" id="CHEBI:30616"/>
        <dbReference type="ChEBI" id="CHEBI:33019"/>
        <dbReference type="ChEBI" id="CHEBI:58045"/>
        <dbReference type="ChEBI" id="CHEBI:78442"/>
        <dbReference type="ChEBI" id="CHEBI:78528"/>
        <dbReference type="ChEBI" id="CHEBI:456215"/>
        <dbReference type="EC" id="6.1.1.5"/>
    </reaction>
</comment>
<evidence type="ECO:0000256" key="10">
    <source>
        <dbReference type="HAMAP-Rule" id="MF_02002"/>
    </source>
</evidence>
<dbReference type="PANTHER" id="PTHR42765:SF1">
    <property type="entry name" value="ISOLEUCINE--TRNA LIGASE, MITOCHONDRIAL"/>
    <property type="match status" value="1"/>
</dbReference>
<gene>
    <name evidence="10" type="primary">ileS</name>
    <name evidence="14" type="ORF">EP073_05525</name>
</gene>
<feature type="binding site" evidence="10">
    <location>
        <position position="569"/>
    </location>
    <ligand>
        <name>L-isoleucyl-5'-AMP</name>
        <dbReference type="ChEBI" id="CHEBI:178002"/>
    </ligand>
</feature>
<evidence type="ECO:0000256" key="7">
    <source>
        <dbReference type="ARBA" id="ARBA00023146"/>
    </source>
</evidence>
<dbReference type="RefSeq" id="WP_128466169.1">
    <property type="nucleotide sequence ID" value="NZ_CP035108.1"/>
</dbReference>
<evidence type="ECO:0000256" key="8">
    <source>
        <dbReference type="ARBA" id="ARBA00025217"/>
    </source>
</evidence>
<dbReference type="GO" id="GO:0004822">
    <property type="term" value="F:isoleucine-tRNA ligase activity"/>
    <property type="evidence" value="ECO:0007669"/>
    <property type="project" value="UniProtKB-UniRule"/>
</dbReference>
<dbReference type="SUPFAM" id="SSF52374">
    <property type="entry name" value="Nucleotidylyl transferase"/>
    <property type="match status" value="1"/>
</dbReference>
<evidence type="ECO:0000256" key="2">
    <source>
        <dbReference type="ARBA" id="ARBA00022490"/>
    </source>
</evidence>
<dbReference type="Gene3D" id="3.90.740.10">
    <property type="entry name" value="Valyl/Leucyl/Isoleucyl-tRNA synthetase, editing domain"/>
    <property type="match status" value="1"/>
</dbReference>
<evidence type="ECO:0000256" key="6">
    <source>
        <dbReference type="ARBA" id="ARBA00022917"/>
    </source>
</evidence>
<dbReference type="Proteomes" id="UP000287502">
    <property type="component" value="Chromosome"/>
</dbReference>
<dbReference type="InterPro" id="IPR010663">
    <property type="entry name" value="Znf_FPG/IleRS"/>
</dbReference>
<dbReference type="KEGG" id="gtl:EP073_05525"/>
<keyword evidence="5 10" id="KW-0067">ATP-binding</keyword>
<dbReference type="PRINTS" id="PR00984">
    <property type="entry name" value="TRNASYNTHILE"/>
</dbReference>
<feature type="binding site" evidence="10">
    <location>
        <position position="613"/>
    </location>
    <ligand>
        <name>ATP</name>
        <dbReference type="ChEBI" id="CHEBI:30616"/>
    </ligand>
</feature>
<keyword evidence="10" id="KW-0479">Metal-binding</keyword>
<dbReference type="NCBIfam" id="TIGR00392">
    <property type="entry name" value="ileS"/>
    <property type="match status" value="1"/>
</dbReference>
<keyword evidence="2 10" id="KW-0963">Cytoplasm</keyword>
<comment type="function">
    <text evidence="8 10">Catalyzes the attachment of isoleucine to tRNA(Ile). As IleRS can inadvertently accommodate and process structurally similar amino acids such as valine, to avoid such errors it has two additional distinct tRNA(Ile)-dependent editing activities. One activity is designated as 'pretransfer' editing and involves the hydrolysis of activated Val-AMP. The other activity is designated 'posttransfer' editing and involves deacylation of mischarged Val-tRNA(Ile).</text>
</comment>
<evidence type="ECO:0000313" key="15">
    <source>
        <dbReference type="Proteomes" id="UP000287502"/>
    </source>
</evidence>
<evidence type="ECO:0000256" key="5">
    <source>
        <dbReference type="ARBA" id="ARBA00022840"/>
    </source>
</evidence>
<evidence type="ECO:0000259" key="12">
    <source>
        <dbReference type="Pfam" id="PF06827"/>
    </source>
</evidence>
<dbReference type="Gene3D" id="3.40.50.620">
    <property type="entry name" value="HUPs"/>
    <property type="match status" value="2"/>
</dbReference>
<dbReference type="FunFam" id="3.40.50.620:FF:000152">
    <property type="entry name" value="Isoleucine--tRNA ligase"/>
    <property type="match status" value="1"/>
</dbReference>
<dbReference type="InterPro" id="IPR050081">
    <property type="entry name" value="Ile-tRNA_ligase"/>
</dbReference>
<dbReference type="GO" id="GO:0000049">
    <property type="term" value="F:tRNA binding"/>
    <property type="evidence" value="ECO:0007669"/>
    <property type="project" value="InterPro"/>
</dbReference>
<comment type="similarity">
    <text evidence="1 10">Belongs to the class-I aminoacyl-tRNA synthetase family. IleS type 1 subfamily.</text>
</comment>
<feature type="domain" description="Methionyl/Valyl/Leucyl/Isoleucyl-tRNA synthetase anticodon-binding" evidence="13">
    <location>
        <begin position="693"/>
        <end position="848"/>
    </location>
</feature>
<dbReference type="EMBL" id="CP035108">
    <property type="protein sequence ID" value="QAR32883.1"/>
    <property type="molecule type" value="Genomic_DNA"/>
</dbReference>
<dbReference type="InterPro" id="IPR009080">
    <property type="entry name" value="tRNAsynth_Ia_anticodon-bd"/>
</dbReference>
<dbReference type="Gene3D" id="1.10.730.20">
    <property type="match status" value="1"/>
</dbReference>
<evidence type="ECO:0000259" key="13">
    <source>
        <dbReference type="Pfam" id="PF08264"/>
    </source>
</evidence>
<dbReference type="SUPFAM" id="SSF50677">
    <property type="entry name" value="ValRS/IleRS/LeuRS editing domain"/>
    <property type="match status" value="1"/>
</dbReference>
<reference evidence="14 15" key="1">
    <citation type="submission" date="2019-01" db="EMBL/GenBank/DDBJ databases">
        <title>Geovibrio thiophilus DSM 11263, complete genome.</title>
        <authorList>
            <person name="Spring S."/>
            <person name="Bunk B."/>
            <person name="Sproer C."/>
        </authorList>
    </citation>
    <scope>NUCLEOTIDE SEQUENCE [LARGE SCALE GENOMIC DNA]</scope>
    <source>
        <strain evidence="14 15">DSM 11263</strain>
    </source>
</reference>
<dbReference type="EC" id="6.1.1.5" evidence="10"/>
<keyword evidence="6 10" id="KW-0648">Protein biosynthesis</keyword>
<comment type="domain">
    <text evidence="10">IleRS has two distinct active sites: one for aminoacylation and one for editing. The misactivated valine is translocated from the active site to the editing site, which sterically excludes the correctly activated isoleucine. The single editing site contains two valyl binding pockets, one specific for each substrate (Val-AMP or Val-tRNA(Ile)).</text>
</comment>
<feature type="binding site" evidence="10">
    <location>
        <position position="928"/>
    </location>
    <ligand>
        <name>Zn(2+)</name>
        <dbReference type="ChEBI" id="CHEBI:29105"/>
    </ligand>
</feature>
<feature type="domain" description="Zinc finger FPG/IleRS-type" evidence="12">
    <location>
        <begin position="904"/>
        <end position="930"/>
    </location>
</feature>
<dbReference type="PROSITE" id="PS00178">
    <property type="entry name" value="AA_TRNA_LIGASE_I"/>
    <property type="match status" value="1"/>
</dbReference>
<dbReference type="GO" id="GO:0006428">
    <property type="term" value="P:isoleucyl-tRNA aminoacylation"/>
    <property type="evidence" value="ECO:0007669"/>
    <property type="project" value="UniProtKB-UniRule"/>
</dbReference>
<dbReference type="GO" id="GO:0005829">
    <property type="term" value="C:cytosol"/>
    <property type="evidence" value="ECO:0007669"/>
    <property type="project" value="TreeGrafter"/>
</dbReference>
<evidence type="ECO:0000259" key="11">
    <source>
        <dbReference type="Pfam" id="PF00133"/>
    </source>
</evidence>
<evidence type="ECO:0000256" key="9">
    <source>
        <dbReference type="ARBA" id="ARBA00048359"/>
    </source>
</evidence>
<comment type="subunit">
    <text evidence="10">Monomer.</text>
</comment>
<dbReference type="AlphaFoldDB" id="A0A410JXL3"/>
<keyword evidence="10" id="KW-0862">Zinc</keyword>
<feature type="binding site" evidence="10">
    <location>
        <position position="908"/>
    </location>
    <ligand>
        <name>Zn(2+)</name>
        <dbReference type="ChEBI" id="CHEBI:29105"/>
    </ligand>
</feature>
<keyword evidence="4 10" id="KW-0547">Nucleotide-binding</keyword>
<dbReference type="InterPro" id="IPR023585">
    <property type="entry name" value="Ile-tRNA-ligase_type1"/>
</dbReference>
<dbReference type="InterPro" id="IPR002301">
    <property type="entry name" value="Ile-tRNA-ligase"/>
</dbReference>
<dbReference type="InterPro" id="IPR033708">
    <property type="entry name" value="Anticodon_Ile_BEm"/>
</dbReference>
<keyword evidence="7 10" id="KW-0030">Aminoacyl-tRNA synthetase</keyword>
<keyword evidence="15" id="KW-1185">Reference proteome</keyword>
<proteinExistence type="inferred from homology"/>
<dbReference type="CDD" id="cd07960">
    <property type="entry name" value="Anticodon_Ia_Ile_BEm"/>
    <property type="match status" value="1"/>
</dbReference>
<protein>
    <recommendedName>
        <fullName evidence="10">Isoleucine--tRNA ligase</fullName>
        <ecNumber evidence="10">6.1.1.5</ecNumber>
    </recommendedName>
    <alternativeName>
        <fullName evidence="10">Isoleucyl-tRNA synthetase</fullName>
        <shortName evidence="10">IleRS</shortName>
    </alternativeName>
</protein>
<dbReference type="PANTHER" id="PTHR42765">
    <property type="entry name" value="SOLEUCYL-TRNA SYNTHETASE"/>
    <property type="match status" value="1"/>
</dbReference>
<evidence type="ECO:0000313" key="14">
    <source>
        <dbReference type="EMBL" id="QAR32883.1"/>
    </source>
</evidence>
<comment type="cofactor">
    <cofactor evidence="10">
        <name>Zn(2+)</name>
        <dbReference type="ChEBI" id="CHEBI:29105"/>
    </cofactor>
    <text evidence="10">Binds 1 zinc ion per subunit.</text>
</comment>
<dbReference type="InterPro" id="IPR009008">
    <property type="entry name" value="Val/Leu/Ile-tRNA-synth_edit"/>
</dbReference>
<sequence>MDYKSTLNLPETGFPMKASLSVREPERIKKWDEENAYSKIMKKRENCEKYILHDGPPYANGHIHIGHALNKILKDFVVKVKSFEGYQTPYIPGWDCHGLPIEHQVDKKLGSKKHELSKSQIRKLCREYATEFINIQREEFKRLGGFGDWDNPYITMDHVYEAKTLEELYRFFNNGGVYKGSKPVYWCTSCVTALAEAEVEYDNHTSHSIYVKFPVRDTDKARLGLGASDKISSVIWTTTPWTLPANLAVCVHPDFVYTLVKITEADNKNLGNEYIIVAEELLEKLLGEFKITAYEKVKTFKGADLEGIKNKHPFYDRDSAIILGDHVTLEAGTGLVHTAPGHGQEDYVVGLKYGLEVLNPVDDYGVFKKDTEIFAGEHINKANPKIVELLDETGVLLSHGKIEHSYPHCWRCKNPVIFRATPQWFISMETNDLRKKALDEIKRVQWVPAWGQNRINAMIEHRPDWCISRQRTWGVPIAVFTCQDCDEVYIPKDVQEKVLSAFREHGADAWFDMEAEEFIGKDAKCPKCGGGRLKKETDILDVWFDSGVSHSAVCEERKELGWPVNMYLEGSDQHRGWFHSTLLESVGTRGRAPYDEILTHGFVVDGKGRKMSKSSGNVVAPNEIINKYGAEVLRLWVSAEDYSEDIRISDDIVSRLVESYRKIRNTARYLLGVISDFNPDTDMVEYDKLPDLDKYALIRWQAVKERIYSAYDRYQFHVFYHTFLNFCINDLSSFYLDIIKDRVYSYKKDSHLRRSAQTVLFTITKEMSTVMAPILSFTADEIWEFIPGWSGKCELVFEELFPKVLNLRDEKLEAKWNRIIEIRKEVNKALELARAEKVIGHSLGAKVIVGLSEADRAIMTADEGIEKIFIVSELELAEISTIEGAYTSEDKTVKVIASASANRKCERCWCQVPTVGANPEHPTICARCAEAIS</sequence>
<feature type="short sequence motif" description="'KMSKS' region" evidence="10">
    <location>
        <begin position="610"/>
        <end position="614"/>
    </location>
</feature>
<dbReference type="GO" id="GO:0005524">
    <property type="term" value="F:ATP binding"/>
    <property type="evidence" value="ECO:0007669"/>
    <property type="project" value="UniProtKB-UniRule"/>
</dbReference>
<dbReference type="GO" id="GO:0008270">
    <property type="term" value="F:zinc ion binding"/>
    <property type="evidence" value="ECO:0007669"/>
    <property type="project" value="UniProtKB-UniRule"/>
</dbReference>
<dbReference type="Pfam" id="PF06827">
    <property type="entry name" value="zf-FPG_IleRS"/>
    <property type="match status" value="1"/>
</dbReference>
<accession>A0A410JXL3</accession>
<dbReference type="InterPro" id="IPR002300">
    <property type="entry name" value="aa-tRNA-synth_Ia"/>
</dbReference>
<evidence type="ECO:0000256" key="3">
    <source>
        <dbReference type="ARBA" id="ARBA00022598"/>
    </source>
</evidence>
<feature type="binding site" evidence="10">
    <location>
        <position position="925"/>
    </location>
    <ligand>
        <name>Zn(2+)</name>
        <dbReference type="ChEBI" id="CHEBI:29105"/>
    </ligand>
</feature>
<dbReference type="Pfam" id="PF00133">
    <property type="entry name" value="tRNA-synt_1"/>
    <property type="match status" value="1"/>
</dbReference>
<dbReference type="InterPro" id="IPR001412">
    <property type="entry name" value="aa-tRNA-synth_I_CS"/>
</dbReference>
<dbReference type="SUPFAM" id="SSF47323">
    <property type="entry name" value="Anticodon-binding domain of a subclass of class I aminoacyl-tRNA synthetases"/>
    <property type="match status" value="1"/>
</dbReference>
<feature type="domain" description="Aminoacyl-tRNA synthetase class Ia" evidence="11">
    <location>
        <begin position="28"/>
        <end position="649"/>
    </location>
</feature>
<dbReference type="Pfam" id="PF08264">
    <property type="entry name" value="Anticodon_1"/>
    <property type="match status" value="1"/>
</dbReference>
<evidence type="ECO:0000256" key="1">
    <source>
        <dbReference type="ARBA" id="ARBA00006887"/>
    </source>
</evidence>
<name>A0A410JXL3_9BACT</name>
<dbReference type="OrthoDB" id="9810365at2"/>
<dbReference type="InterPro" id="IPR013155">
    <property type="entry name" value="M/V/L/I-tRNA-synth_anticd-bd"/>
</dbReference>
<dbReference type="InterPro" id="IPR014729">
    <property type="entry name" value="Rossmann-like_a/b/a_fold"/>
</dbReference>
<organism evidence="14 15">
    <name type="scientific">Geovibrio thiophilus</name>
    <dbReference type="NCBI Taxonomy" id="139438"/>
    <lineage>
        <taxon>Bacteria</taxon>
        <taxon>Pseudomonadati</taxon>
        <taxon>Deferribacterota</taxon>
        <taxon>Deferribacteres</taxon>
        <taxon>Deferribacterales</taxon>
        <taxon>Geovibrionaceae</taxon>
        <taxon>Geovibrio</taxon>
    </lineage>
</organism>
<dbReference type="CDD" id="cd00818">
    <property type="entry name" value="IleRS_core"/>
    <property type="match status" value="1"/>
</dbReference>
<keyword evidence="3 10" id="KW-0436">Ligase</keyword>
<evidence type="ECO:0000256" key="4">
    <source>
        <dbReference type="ARBA" id="ARBA00022741"/>
    </source>
</evidence>
<dbReference type="FunFam" id="1.10.730.20:FF:000001">
    <property type="entry name" value="Isoleucine--tRNA ligase"/>
    <property type="match status" value="1"/>
</dbReference>
<dbReference type="HAMAP" id="MF_02002">
    <property type="entry name" value="Ile_tRNA_synth_type1"/>
    <property type="match status" value="1"/>
</dbReference>
<feature type="binding site" evidence="10">
    <location>
        <position position="905"/>
    </location>
    <ligand>
        <name>Zn(2+)</name>
        <dbReference type="ChEBI" id="CHEBI:29105"/>
    </ligand>
</feature>
<feature type="short sequence motif" description="'HIGH' region" evidence="10">
    <location>
        <begin position="57"/>
        <end position="67"/>
    </location>
</feature>
<comment type="subcellular location">
    <subcellularLocation>
        <location evidence="10">Cytoplasm</location>
    </subcellularLocation>
</comment>
<dbReference type="GO" id="GO:0002161">
    <property type="term" value="F:aminoacyl-tRNA deacylase activity"/>
    <property type="evidence" value="ECO:0007669"/>
    <property type="project" value="InterPro"/>
</dbReference>